<reference evidence="16" key="1">
    <citation type="submission" date="2016-01" db="EMBL/GenBank/DDBJ databases">
        <authorList>
            <person name="Mitreva M."/>
            <person name="Pepin K.H."/>
            <person name="Mihindukulasuriya K.A."/>
            <person name="Fulton R."/>
            <person name="Fronick C."/>
            <person name="O'Laughlin M."/>
            <person name="Miner T."/>
            <person name="Herter B."/>
            <person name="Rosa B.A."/>
            <person name="Cordes M."/>
            <person name="Tomlinson C."/>
            <person name="Wollam A."/>
            <person name="Palsikar V.B."/>
            <person name="Mardis E.R."/>
            <person name="Wilson R.K."/>
        </authorList>
    </citation>
    <scope>NUCLEOTIDE SEQUENCE [LARGE SCALE GENOMIC DNA]</scope>
    <source>
        <strain evidence="16">DNF00019</strain>
    </source>
</reference>
<dbReference type="PANTHER" id="PTHR24221">
    <property type="entry name" value="ATP-BINDING CASSETTE SUB-FAMILY B"/>
    <property type="match status" value="1"/>
</dbReference>
<dbReference type="PROSITE" id="PS50893">
    <property type="entry name" value="ABC_TRANSPORTER_2"/>
    <property type="match status" value="1"/>
</dbReference>
<keyword evidence="2" id="KW-0813">Transport</keyword>
<comment type="subcellular location">
    <subcellularLocation>
        <location evidence="1">Cell membrane</location>
        <topology evidence="1">Multi-pass membrane protein</topology>
    </subcellularLocation>
</comment>
<dbReference type="SUPFAM" id="SSF90123">
    <property type="entry name" value="ABC transporter transmembrane region"/>
    <property type="match status" value="1"/>
</dbReference>
<evidence type="ECO:0000256" key="10">
    <source>
        <dbReference type="ARBA" id="ARBA00071747"/>
    </source>
</evidence>
<comment type="function">
    <text evidence="8">ABC transporter involved in fatty acid import. Transmembrane domains (TMD) form a pore in the membrane and the ATP-binding domain (NBD) is responsible for energy generation.</text>
</comment>
<gene>
    <name evidence="15" type="ORF">HMPREF3192_00103</name>
</gene>
<feature type="region of interest" description="Disordered" evidence="11">
    <location>
        <begin position="1"/>
        <end position="21"/>
    </location>
</feature>
<comment type="caution">
    <text evidence="15">The sequence shown here is derived from an EMBL/GenBank/DDBJ whole genome shotgun (WGS) entry which is preliminary data.</text>
</comment>
<dbReference type="SUPFAM" id="SSF52540">
    <property type="entry name" value="P-loop containing nucleoside triphosphate hydrolases"/>
    <property type="match status" value="1"/>
</dbReference>
<feature type="transmembrane region" description="Helical" evidence="12">
    <location>
        <begin position="169"/>
        <end position="189"/>
    </location>
</feature>
<evidence type="ECO:0000256" key="1">
    <source>
        <dbReference type="ARBA" id="ARBA00004651"/>
    </source>
</evidence>
<evidence type="ECO:0000259" key="14">
    <source>
        <dbReference type="PROSITE" id="PS50929"/>
    </source>
</evidence>
<feature type="compositionally biased region" description="Basic and acidic residues" evidence="11">
    <location>
        <begin position="1"/>
        <end position="17"/>
    </location>
</feature>
<evidence type="ECO:0000256" key="5">
    <source>
        <dbReference type="ARBA" id="ARBA00022840"/>
    </source>
</evidence>
<evidence type="ECO:0000313" key="15">
    <source>
        <dbReference type="EMBL" id="KXB35697.1"/>
    </source>
</evidence>
<dbReference type="GO" id="GO:0005524">
    <property type="term" value="F:ATP binding"/>
    <property type="evidence" value="ECO:0007669"/>
    <property type="project" value="UniProtKB-KW"/>
</dbReference>
<feature type="domain" description="ABC transporter" evidence="13">
    <location>
        <begin position="431"/>
        <end position="665"/>
    </location>
</feature>
<dbReference type="PATRIC" id="fig|1393034.3.peg.98"/>
<dbReference type="Pfam" id="PF00664">
    <property type="entry name" value="ABC_membrane"/>
    <property type="match status" value="1"/>
</dbReference>
<dbReference type="RefSeq" id="WP_082715494.1">
    <property type="nucleotide sequence ID" value="NZ_KQ959483.1"/>
</dbReference>
<dbReference type="PANTHER" id="PTHR24221:SF499">
    <property type="entry name" value="FATTY ACID ABC TRANSPORTER ATP-BINDING_PERMEASE PROTEIN"/>
    <property type="match status" value="1"/>
</dbReference>
<dbReference type="Gene3D" id="1.20.1560.10">
    <property type="entry name" value="ABC transporter type 1, transmembrane domain"/>
    <property type="match status" value="2"/>
</dbReference>
<dbReference type="GO" id="GO:0005886">
    <property type="term" value="C:plasma membrane"/>
    <property type="evidence" value="ECO:0007669"/>
    <property type="project" value="UniProtKB-SubCell"/>
</dbReference>
<organism evidence="15 16">
    <name type="scientific">Atopobium deltae</name>
    <dbReference type="NCBI Taxonomy" id="1393034"/>
    <lineage>
        <taxon>Bacteria</taxon>
        <taxon>Bacillati</taxon>
        <taxon>Actinomycetota</taxon>
        <taxon>Coriobacteriia</taxon>
        <taxon>Coriobacteriales</taxon>
        <taxon>Atopobiaceae</taxon>
        <taxon>Atopobium</taxon>
    </lineage>
</organism>
<evidence type="ECO:0000256" key="12">
    <source>
        <dbReference type="SAM" id="Phobius"/>
    </source>
</evidence>
<accession>A0A133XXN0</accession>
<keyword evidence="6 12" id="KW-1133">Transmembrane helix</keyword>
<dbReference type="FunFam" id="3.40.50.300:FF:000287">
    <property type="entry name" value="Multidrug ABC transporter ATP-binding protein"/>
    <property type="match status" value="1"/>
</dbReference>
<dbReference type="PROSITE" id="PS50929">
    <property type="entry name" value="ABC_TM1F"/>
    <property type="match status" value="1"/>
</dbReference>
<dbReference type="SMART" id="SM00382">
    <property type="entry name" value="AAA"/>
    <property type="match status" value="1"/>
</dbReference>
<feature type="transmembrane region" description="Helical" evidence="12">
    <location>
        <begin position="195"/>
        <end position="213"/>
    </location>
</feature>
<dbReference type="InterPro" id="IPR011527">
    <property type="entry name" value="ABC1_TM_dom"/>
</dbReference>
<keyword evidence="16" id="KW-1185">Reference proteome</keyword>
<keyword evidence="3 12" id="KW-0812">Transmembrane</keyword>
<evidence type="ECO:0000256" key="3">
    <source>
        <dbReference type="ARBA" id="ARBA00022692"/>
    </source>
</evidence>
<name>A0A133XXN0_9ACTN</name>
<keyword evidence="4" id="KW-0547">Nucleotide-binding</keyword>
<feature type="domain" description="ABC transmembrane type-1" evidence="14">
    <location>
        <begin position="48"/>
        <end position="345"/>
    </location>
</feature>
<dbReference type="InterPro" id="IPR003593">
    <property type="entry name" value="AAA+_ATPase"/>
</dbReference>
<dbReference type="InterPro" id="IPR036640">
    <property type="entry name" value="ABC1_TM_sf"/>
</dbReference>
<dbReference type="CDD" id="cd03254">
    <property type="entry name" value="ABCC_Glucan_exporter_like"/>
    <property type="match status" value="1"/>
</dbReference>
<feature type="transmembrane region" description="Helical" evidence="12">
    <location>
        <begin position="287"/>
        <end position="311"/>
    </location>
</feature>
<dbReference type="STRING" id="1393034.HMPREF3192_00103"/>
<feature type="transmembrane region" description="Helical" evidence="12">
    <location>
        <begin position="90"/>
        <end position="110"/>
    </location>
</feature>
<evidence type="ECO:0000256" key="6">
    <source>
        <dbReference type="ARBA" id="ARBA00022989"/>
    </source>
</evidence>
<feature type="transmembrane region" description="Helical" evidence="12">
    <location>
        <begin position="46"/>
        <end position="70"/>
    </location>
</feature>
<dbReference type="CDD" id="cd18547">
    <property type="entry name" value="ABC_6TM_Tm288_like"/>
    <property type="match status" value="1"/>
</dbReference>
<dbReference type="AlphaFoldDB" id="A0A133XXN0"/>
<evidence type="ECO:0000259" key="13">
    <source>
        <dbReference type="PROSITE" id="PS50893"/>
    </source>
</evidence>
<evidence type="ECO:0000256" key="4">
    <source>
        <dbReference type="ARBA" id="ARBA00022741"/>
    </source>
</evidence>
<evidence type="ECO:0000256" key="9">
    <source>
        <dbReference type="ARBA" id="ARBA00061644"/>
    </source>
</evidence>
<dbReference type="EMBL" id="LSCR01000001">
    <property type="protein sequence ID" value="KXB35697.1"/>
    <property type="molecule type" value="Genomic_DNA"/>
</dbReference>
<dbReference type="GO" id="GO:0016887">
    <property type="term" value="F:ATP hydrolysis activity"/>
    <property type="evidence" value="ECO:0007669"/>
    <property type="project" value="InterPro"/>
</dbReference>
<sequence>MKEQATPRTDEKGAGKTHEKHRMNAQTFAGLFRLIKLLFSFYPVQLSFIGICIVIFSIATALPAVCMQQAIQVVSEHFVEGNWAAAAPRITQITIVLACIYVTAIIASIIRSQLIAQVTQGSLMKLRTLMFKRMQKLPLQFFDTTKHGDIMSHYTNDVDSLRQFISQALPSLVTTCISMLSILCIMLWYSPLLTAVVLTVVFIMIRLVQVFGGKAAHFFVARQEALASLEGFAQETLQGQKVIQVFTHEKAIKEAFSAYNERMFEAAKSANIFGITLMPILFNLSNIAYALVALIGGVGIIMTVPAFSFAATTLRIDIVVSFLSLTKGFASSIGEVSSQINPIVMGLAGARRIFALLDQHVEDDKGDVSLVMQQQAQDEAQGYTHCHTTSCSFWKCPTAHHDGTEDSSNNASNGSSNVTAEEQLVPVRGDIRFDKVFFGYTPDKNVLHDISLHATPGQKLAFVGATGAGKTTITNLINRFYEINQGSIYYDGIDIRRIKKHDLRRCLGMVLQQTNLFTGTVMENIRYGKLDASDAECIGAAKLAGADSFIQRLPEGYNTWLSDNATQLSEGQRQLLSITRAAIADPAVMILDEATSSIDTRTEFIVQKGMDALMQGRTTFVIAHRLSTVRNADTIIVLEHGRIIESGSHDELIAQHGKYYQLYTGAFELE</sequence>
<evidence type="ECO:0000256" key="7">
    <source>
        <dbReference type="ARBA" id="ARBA00023136"/>
    </source>
</evidence>
<dbReference type="InterPro" id="IPR003439">
    <property type="entry name" value="ABC_transporter-like_ATP-bd"/>
</dbReference>
<dbReference type="Gene3D" id="3.40.50.300">
    <property type="entry name" value="P-loop containing nucleotide triphosphate hydrolases"/>
    <property type="match status" value="1"/>
</dbReference>
<evidence type="ECO:0000256" key="2">
    <source>
        <dbReference type="ARBA" id="ARBA00022448"/>
    </source>
</evidence>
<dbReference type="InterPro" id="IPR027417">
    <property type="entry name" value="P-loop_NTPase"/>
</dbReference>
<keyword evidence="7 12" id="KW-0472">Membrane</keyword>
<dbReference type="GO" id="GO:0140359">
    <property type="term" value="F:ABC-type transporter activity"/>
    <property type="evidence" value="ECO:0007669"/>
    <property type="project" value="InterPro"/>
</dbReference>
<evidence type="ECO:0000256" key="8">
    <source>
        <dbReference type="ARBA" id="ARBA00055053"/>
    </source>
</evidence>
<comment type="similarity">
    <text evidence="9">Belongs to the ABC transporter superfamily. Lipid exporter (TC 3.A.1.106) family.</text>
</comment>
<keyword evidence="5 15" id="KW-0067">ATP-binding</keyword>
<dbReference type="Proteomes" id="UP000070675">
    <property type="component" value="Unassembled WGS sequence"/>
</dbReference>
<evidence type="ECO:0000313" key="16">
    <source>
        <dbReference type="Proteomes" id="UP000070675"/>
    </source>
</evidence>
<dbReference type="InterPro" id="IPR039421">
    <property type="entry name" value="Type_1_exporter"/>
</dbReference>
<evidence type="ECO:0000256" key="11">
    <source>
        <dbReference type="SAM" id="MobiDB-lite"/>
    </source>
</evidence>
<protein>
    <recommendedName>
        <fullName evidence="10">Fatty acid ABC transporter ATP-binding/permease protein</fullName>
    </recommendedName>
</protein>
<proteinExistence type="inferred from homology"/>
<dbReference type="Pfam" id="PF00005">
    <property type="entry name" value="ABC_tran"/>
    <property type="match status" value="1"/>
</dbReference>